<dbReference type="PANTHER" id="PTHR43619">
    <property type="entry name" value="S-ADENOSYL-L-METHIONINE-DEPENDENT METHYLTRANSFERASE YKTD-RELATED"/>
    <property type="match status" value="1"/>
</dbReference>
<dbReference type="SUPFAM" id="SSF53335">
    <property type="entry name" value="S-adenosyl-L-methionine-dependent methyltransferases"/>
    <property type="match status" value="1"/>
</dbReference>
<dbReference type="EC" id="2.1.1.-" evidence="3"/>
<gene>
    <name evidence="3" type="ORF">M3I19_04255</name>
</gene>
<dbReference type="AlphaFoldDB" id="A0A9E7AC97"/>
<evidence type="ECO:0000256" key="1">
    <source>
        <dbReference type="ARBA" id="ARBA00022603"/>
    </source>
</evidence>
<protein>
    <submittedName>
        <fullName evidence="3">Class I SAM-dependent methyltransferase</fullName>
        <ecNumber evidence="3">2.1.1.-</ecNumber>
    </submittedName>
</protein>
<evidence type="ECO:0000313" key="4">
    <source>
        <dbReference type="Proteomes" id="UP000831562"/>
    </source>
</evidence>
<dbReference type="EMBL" id="CP097092">
    <property type="protein sequence ID" value="UQF77525.1"/>
    <property type="molecule type" value="Genomic_DNA"/>
</dbReference>
<proteinExistence type="predicted"/>
<evidence type="ECO:0000313" key="3">
    <source>
        <dbReference type="EMBL" id="UQF77525.1"/>
    </source>
</evidence>
<dbReference type="InterPro" id="IPR007213">
    <property type="entry name" value="Ppm1/Ppm2/Tcmp"/>
</dbReference>
<dbReference type="Proteomes" id="UP000831562">
    <property type="component" value="Chromosome"/>
</dbReference>
<dbReference type="GO" id="GO:0032259">
    <property type="term" value="P:methylation"/>
    <property type="evidence" value="ECO:0007669"/>
    <property type="project" value="UniProtKB-KW"/>
</dbReference>
<keyword evidence="2 3" id="KW-0808">Transferase</keyword>
<reference evidence="3" key="1">
    <citation type="submission" date="2022-05" db="EMBL/GenBank/DDBJ databases">
        <title>Using nanopore sequencing to obtain complete genomes from saliva samples.</title>
        <authorList>
            <person name="Baker J.L."/>
        </authorList>
    </citation>
    <scope>NUCLEOTIDE SEQUENCE</scope>
    <source>
        <strain evidence="3">JCVI-JB-Lp32</strain>
    </source>
</reference>
<organism evidence="3 4">
    <name type="scientific">Lancefieldella parvula</name>
    <dbReference type="NCBI Taxonomy" id="1382"/>
    <lineage>
        <taxon>Bacteria</taxon>
        <taxon>Bacillati</taxon>
        <taxon>Actinomycetota</taxon>
        <taxon>Coriobacteriia</taxon>
        <taxon>Coriobacteriales</taxon>
        <taxon>Atopobiaceae</taxon>
        <taxon>Lancefieldella</taxon>
    </lineage>
</organism>
<dbReference type="Pfam" id="PF04072">
    <property type="entry name" value="LCM"/>
    <property type="match status" value="1"/>
</dbReference>
<dbReference type="PANTHER" id="PTHR43619:SF2">
    <property type="entry name" value="S-ADENOSYL-L-METHIONINE-DEPENDENT METHYLTRANSFERASES SUPERFAMILY PROTEIN"/>
    <property type="match status" value="1"/>
</dbReference>
<sequence>MDDKLQIQPGTAQETLIIPLYARKKCGDKFPELYADPAATEICNRLDYDFSELNKKYDTTFYEFGALEGAMRQLDMMYEINDYLRNHPNASIVCLGCGLDLDSRRCGNQQNKIFNVDFPDVIAMREELAGTNPRETNIVSDLTDLSWMDQVDARNGAVFYAAGVFHYLKKENVKAIVLKMTELFPGCRLVFDTVGTLGYKLMMRVILKKHGMNNFGNLFYTNNSVKDLSSWSDKISVSSKGYMLGYYDMKLPSIKGIHRLLANIGDNIMHMQIVKIELLY</sequence>
<dbReference type="GO" id="GO:0008168">
    <property type="term" value="F:methyltransferase activity"/>
    <property type="evidence" value="ECO:0007669"/>
    <property type="project" value="UniProtKB-KW"/>
</dbReference>
<accession>A0A9E7AC97</accession>
<evidence type="ECO:0000256" key="2">
    <source>
        <dbReference type="ARBA" id="ARBA00022679"/>
    </source>
</evidence>
<keyword evidence="1 3" id="KW-0489">Methyltransferase</keyword>
<name>A0A9E7AC97_9ACTN</name>
<dbReference type="Gene3D" id="3.40.50.150">
    <property type="entry name" value="Vaccinia Virus protein VP39"/>
    <property type="match status" value="1"/>
</dbReference>
<dbReference type="InterPro" id="IPR029063">
    <property type="entry name" value="SAM-dependent_MTases_sf"/>
</dbReference>